<evidence type="ECO:0000313" key="2">
    <source>
        <dbReference type="EMBL" id="BBM45770.1"/>
    </source>
</evidence>
<name>A0A510K280_9FUSO</name>
<dbReference type="AlphaFoldDB" id="A0A510K280"/>
<feature type="transmembrane region" description="Helical" evidence="1">
    <location>
        <begin position="179"/>
        <end position="201"/>
    </location>
</feature>
<dbReference type="EMBL" id="AP019831">
    <property type="protein sequence ID" value="BBM45770.1"/>
    <property type="molecule type" value="Genomic_DNA"/>
</dbReference>
<feature type="transmembrane region" description="Helical" evidence="1">
    <location>
        <begin position="125"/>
        <end position="142"/>
    </location>
</feature>
<accession>A0A510K280</accession>
<feature type="transmembrane region" description="Helical" evidence="1">
    <location>
        <begin position="207"/>
        <end position="225"/>
    </location>
</feature>
<evidence type="ECO:0000256" key="1">
    <source>
        <dbReference type="SAM" id="Phobius"/>
    </source>
</evidence>
<reference evidence="2 3" key="1">
    <citation type="submission" date="2019-07" db="EMBL/GenBank/DDBJ databases">
        <title>Complete Genome Sequence of Leptotrichia trevisanii Strain JMUB3870.</title>
        <authorList>
            <person name="Watanabe S."/>
            <person name="Cui L."/>
        </authorList>
    </citation>
    <scope>NUCLEOTIDE SEQUENCE [LARGE SCALE GENOMIC DNA]</scope>
    <source>
        <strain evidence="2 3">JMUB3870</strain>
    </source>
</reference>
<feature type="transmembrane region" description="Helical" evidence="1">
    <location>
        <begin position="34"/>
        <end position="50"/>
    </location>
</feature>
<evidence type="ECO:0000313" key="3">
    <source>
        <dbReference type="Proteomes" id="UP000422644"/>
    </source>
</evidence>
<feature type="transmembrane region" description="Helical" evidence="1">
    <location>
        <begin position="62"/>
        <end position="79"/>
    </location>
</feature>
<keyword evidence="1" id="KW-0472">Membrane</keyword>
<proteinExistence type="predicted"/>
<keyword evidence="3" id="KW-1185">Reference proteome</keyword>
<feature type="transmembrane region" description="Helical" evidence="1">
    <location>
        <begin position="341"/>
        <end position="358"/>
    </location>
</feature>
<feature type="transmembrane region" description="Helical" evidence="1">
    <location>
        <begin position="7"/>
        <end position="28"/>
    </location>
</feature>
<feature type="transmembrane region" description="Helical" evidence="1">
    <location>
        <begin position="148"/>
        <end position="167"/>
    </location>
</feature>
<keyword evidence="1" id="KW-1133">Transmembrane helix</keyword>
<organism evidence="2 3">
    <name type="scientific">Leptotrichia trevisanii</name>
    <dbReference type="NCBI Taxonomy" id="109328"/>
    <lineage>
        <taxon>Bacteria</taxon>
        <taxon>Fusobacteriati</taxon>
        <taxon>Fusobacteriota</taxon>
        <taxon>Fusobacteriia</taxon>
        <taxon>Fusobacteriales</taxon>
        <taxon>Leptotrichiaceae</taxon>
        <taxon>Leptotrichia</taxon>
    </lineage>
</organism>
<sequence>MESLKNLINLFNSEKFFFMITFLPVMLYKDFSETQRTSIFYIIFWFYAIYQKYMLNEKISVVYILVLLVIVTFLSLEILTFDVPKLSLIINIMYKIIDYVFIMFSQYGVVYIILSIVILEIKTEIIMIFSIFLILNGLIKLFNLKLKYIILFPIFFAFLSNNFKRLFERLNSKLKNFTLKYILILFICYVIVLFYSLLLYYCIVRDRNILVSISLFIIGILRISCEDFKIKTVTELFKYLPPPVKTDENIFPLECIYDINFFEWMDKSGKEKNCAYYKILYKFLCKKRLKDYKIGKIFCKFLNKIKFKRLNKWLKEWLEIGHMEVSLIRSLGIWYGRENLIRLYLFCIIYTIIYTRSLRKFFEKRYTASYSEGNYFRSYLLKICMRRLTLNFTKKEGYSSIVDYMGEKKETWSKEKFFVGCIGFELNEIKRRLNQIEKRLKNEVFTAEIFNESKYSQIAKKYNLSRSKIKKYLHKIKKDILVIEIINDSNYSKIIKKYNLSESKIETHLRKIVSNE</sequence>
<dbReference type="RefSeq" id="WP_155282983.1">
    <property type="nucleotide sequence ID" value="NZ_AP019831.1"/>
</dbReference>
<dbReference type="Proteomes" id="UP000422644">
    <property type="component" value="Chromosome"/>
</dbReference>
<dbReference type="OrthoDB" id="9972169at2"/>
<keyword evidence="1" id="KW-0812">Transmembrane</keyword>
<feature type="transmembrane region" description="Helical" evidence="1">
    <location>
        <begin position="99"/>
        <end position="118"/>
    </location>
</feature>
<gene>
    <name evidence="2" type="ORF">JMUB3870_1890</name>
</gene>
<protein>
    <submittedName>
        <fullName evidence="2">Uncharacterized protein</fullName>
    </submittedName>
</protein>